<gene>
    <name evidence="2" type="ORF">ORAREDHAP_LOCUS42389</name>
</gene>
<sequence>MGQIWWCRKGGDVSQEHGPMLQVLRHRAGFVRNAATGLGTQIRLLLKSSSDDFDYIIREAPTRTHSGPPPHFSSTEAKASSASRRPESEVFCSGDMPVKGAGENSLWGFCV</sequence>
<evidence type="ECO:0000313" key="2">
    <source>
        <dbReference type="EMBL" id="CAB4316561.1"/>
    </source>
</evidence>
<protein>
    <submittedName>
        <fullName evidence="2">Uncharacterized protein</fullName>
    </submittedName>
</protein>
<proteinExistence type="predicted"/>
<feature type="region of interest" description="Disordered" evidence="1">
    <location>
        <begin position="60"/>
        <end position="95"/>
    </location>
</feature>
<feature type="compositionally biased region" description="Polar residues" evidence="1">
    <location>
        <begin position="72"/>
        <end position="83"/>
    </location>
</feature>
<reference evidence="3" key="1">
    <citation type="journal article" date="2020" name="Genome Biol.">
        <title>Gamete binning: chromosome-level and haplotype-resolved genome assembly enabled by high-throughput single-cell sequencing of gamete genomes.</title>
        <authorList>
            <person name="Campoy J.A."/>
            <person name="Sun H."/>
            <person name="Goel M."/>
            <person name="Jiao W.-B."/>
            <person name="Folz-Donahue K."/>
            <person name="Wang N."/>
            <person name="Rubio M."/>
            <person name="Liu C."/>
            <person name="Kukat C."/>
            <person name="Ruiz D."/>
            <person name="Huettel B."/>
            <person name="Schneeberger K."/>
        </authorList>
    </citation>
    <scope>NUCLEOTIDE SEQUENCE [LARGE SCALE GENOMIC DNA]</scope>
    <source>
        <strain evidence="3">cv. Rojo Pasion</strain>
    </source>
</reference>
<evidence type="ECO:0000256" key="1">
    <source>
        <dbReference type="SAM" id="MobiDB-lite"/>
    </source>
</evidence>
<keyword evidence="3" id="KW-1185">Reference proteome</keyword>
<dbReference type="AlphaFoldDB" id="A0A6J5XTY3"/>
<accession>A0A6J5XTY3</accession>
<dbReference type="Proteomes" id="UP000507245">
    <property type="component" value="Unassembled WGS sequence"/>
</dbReference>
<name>A0A6J5XTY3_PRUAR</name>
<dbReference type="EMBL" id="CAEKKB010000007">
    <property type="protein sequence ID" value="CAB4316561.1"/>
    <property type="molecule type" value="Genomic_DNA"/>
</dbReference>
<organism evidence="2 3">
    <name type="scientific">Prunus armeniaca</name>
    <name type="common">Apricot</name>
    <name type="synonym">Armeniaca vulgaris</name>
    <dbReference type="NCBI Taxonomy" id="36596"/>
    <lineage>
        <taxon>Eukaryota</taxon>
        <taxon>Viridiplantae</taxon>
        <taxon>Streptophyta</taxon>
        <taxon>Embryophyta</taxon>
        <taxon>Tracheophyta</taxon>
        <taxon>Spermatophyta</taxon>
        <taxon>Magnoliopsida</taxon>
        <taxon>eudicotyledons</taxon>
        <taxon>Gunneridae</taxon>
        <taxon>Pentapetalae</taxon>
        <taxon>rosids</taxon>
        <taxon>fabids</taxon>
        <taxon>Rosales</taxon>
        <taxon>Rosaceae</taxon>
        <taxon>Amygdaloideae</taxon>
        <taxon>Amygdaleae</taxon>
        <taxon>Prunus</taxon>
    </lineage>
</organism>
<evidence type="ECO:0000313" key="3">
    <source>
        <dbReference type="Proteomes" id="UP000507245"/>
    </source>
</evidence>